<dbReference type="EMBL" id="MIJY01000006">
    <property type="protein sequence ID" value="OEG18364.1"/>
    <property type="molecule type" value="Genomic_DNA"/>
</dbReference>
<evidence type="ECO:0000313" key="2">
    <source>
        <dbReference type="Proteomes" id="UP000095094"/>
    </source>
</evidence>
<evidence type="ECO:0000313" key="1">
    <source>
        <dbReference type="EMBL" id="OEG18364.1"/>
    </source>
</evidence>
<dbReference type="Proteomes" id="UP000095094">
    <property type="component" value="Unassembled WGS sequence"/>
</dbReference>
<dbReference type="RefSeq" id="WP_069662584.1">
    <property type="nucleotide sequence ID" value="NZ_JBHUJJ010000001.1"/>
</dbReference>
<gene>
    <name evidence="1" type="ORF">BCR25_16170</name>
</gene>
<sequence length="88" mass="9069">MDEIALAGGGSVKVLGKGTVDDYMKMAKSNFSKGSGLADDVAKKASGAESSLKYKHATFEGSSKVGGVQKGISGKVYLLSNIDSTMVY</sequence>
<organism evidence="1 2">
    <name type="scientific">Enterococcus termitis</name>
    <dbReference type="NCBI Taxonomy" id="332950"/>
    <lineage>
        <taxon>Bacteria</taxon>
        <taxon>Bacillati</taxon>
        <taxon>Bacillota</taxon>
        <taxon>Bacilli</taxon>
        <taxon>Lactobacillales</taxon>
        <taxon>Enterococcaceae</taxon>
        <taxon>Enterococcus</taxon>
    </lineage>
</organism>
<dbReference type="OrthoDB" id="10000139at2"/>
<protein>
    <submittedName>
        <fullName evidence="1">Uncharacterized protein</fullName>
    </submittedName>
</protein>
<keyword evidence="2" id="KW-1185">Reference proteome</keyword>
<name>A0A1E5H052_9ENTE</name>
<proteinExistence type="predicted"/>
<comment type="caution">
    <text evidence="1">The sequence shown here is derived from an EMBL/GenBank/DDBJ whole genome shotgun (WGS) entry which is preliminary data.</text>
</comment>
<dbReference type="AlphaFoldDB" id="A0A1E5H052"/>
<accession>A0A1E5H052</accession>
<reference evidence="2" key="1">
    <citation type="submission" date="2016-09" db="EMBL/GenBank/DDBJ databases">
        <authorList>
            <person name="Gulvik C.A."/>
        </authorList>
    </citation>
    <scope>NUCLEOTIDE SEQUENCE [LARGE SCALE GENOMIC DNA]</scope>
    <source>
        <strain evidence="2">LMG 8895</strain>
    </source>
</reference>